<dbReference type="AlphaFoldDB" id="A0A2K1R379"/>
<keyword evidence="1" id="KW-0812">Transmembrane</keyword>
<reference evidence="2 3" key="1">
    <citation type="submission" date="2017-06" db="EMBL/GenBank/DDBJ databases">
        <title>Draft genome sequence of a variant of Elsinoe murrayae.</title>
        <authorList>
            <person name="Cheng Q."/>
        </authorList>
    </citation>
    <scope>NUCLEOTIDE SEQUENCE [LARGE SCALE GENOMIC DNA]</scope>
    <source>
        <strain evidence="2 3">CQ-2017a</strain>
    </source>
</reference>
<dbReference type="PANTHER" id="PTHR39605:SF1">
    <property type="entry name" value="MAJOR FACILITATOR SUPERFAMILY (MFS) PROFILE DOMAIN-CONTAINING PROTEIN"/>
    <property type="match status" value="1"/>
</dbReference>
<evidence type="ECO:0000313" key="2">
    <source>
        <dbReference type="EMBL" id="PNS21729.1"/>
    </source>
</evidence>
<dbReference type="OrthoDB" id="6509908at2759"/>
<comment type="caution">
    <text evidence="2">The sequence shown here is derived from an EMBL/GenBank/DDBJ whole genome shotgun (WGS) entry which is preliminary data.</text>
</comment>
<keyword evidence="1" id="KW-1133">Transmembrane helix</keyword>
<name>A0A2K1R379_9PEZI</name>
<keyword evidence="1" id="KW-0472">Membrane</keyword>
<sequence>MPILDVSVLFYKLRRAPLALNGSARSSEPLISDVTQLFHAYVFGSAFWYTVRAACRIYDPEMVIGWFRPPAQRNLIPNDLEIYNIRTDAWGLLTIALMLVVVSGAVPIPGLSTGKTRQQHDAGLQPYAKAAILADVFHHVMTGVGAWNHYVKDTHYNTSMGVGVWGCSSLAVLGLLTLVAPPKISGLGYGGKAGKVN</sequence>
<accession>A0A2K1R379</accession>
<organism evidence="2 3">
    <name type="scientific">Sphaceloma murrayae</name>
    <dbReference type="NCBI Taxonomy" id="2082308"/>
    <lineage>
        <taxon>Eukaryota</taxon>
        <taxon>Fungi</taxon>
        <taxon>Dikarya</taxon>
        <taxon>Ascomycota</taxon>
        <taxon>Pezizomycotina</taxon>
        <taxon>Dothideomycetes</taxon>
        <taxon>Dothideomycetidae</taxon>
        <taxon>Myriangiales</taxon>
        <taxon>Elsinoaceae</taxon>
        <taxon>Sphaceloma</taxon>
    </lineage>
</organism>
<proteinExistence type="predicted"/>
<dbReference type="Proteomes" id="UP000243797">
    <property type="component" value="Unassembled WGS sequence"/>
</dbReference>
<dbReference type="EMBL" id="NKHZ01000010">
    <property type="protein sequence ID" value="PNS21729.1"/>
    <property type="molecule type" value="Genomic_DNA"/>
</dbReference>
<gene>
    <name evidence="2" type="ORF">CAC42_1583</name>
</gene>
<dbReference type="PANTHER" id="PTHR39605">
    <property type="entry name" value="MAJOR FACILITATOR SUPERFAMILY (MFS) PROFILE DOMAIN-CONTAINING PROTEIN"/>
    <property type="match status" value="1"/>
</dbReference>
<evidence type="ECO:0000313" key="3">
    <source>
        <dbReference type="Proteomes" id="UP000243797"/>
    </source>
</evidence>
<feature type="transmembrane region" description="Helical" evidence="1">
    <location>
        <begin position="162"/>
        <end position="180"/>
    </location>
</feature>
<keyword evidence="3" id="KW-1185">Reference proteome</keyword>
<protein>
    <submittedName>
        <fullName evidence="2">Peroxisomal membrane protein LPX1</fullName>
    </submittedName>
</protein>
<dbReference type="InParanoid" id="A0A2K1R379"/>
<evidence type="ECO:0000256" key="1">
    <source>
        <dbReference type="SAM" id="Phobius"/>
    </source>
</evidence>
<feature type="transmembrane region" description="Helical" evidence="1">
    <location>
        <begin position="89"/>
        <end position="109"/>
    </location>
</feature>
<dbReference type="STRING" id="2082308.A0A2K1R379"/>